<comment type="similarity">
    <text evidence="2">Belongs to the MHC class I family.</text>
</comment>
<keyword evidence="1" id="KW-0325">Glycoprotein</keyword>
<dbReference type="PANTHER" id="PTHR16675:SF237">
    <property type="entry name" value="MHC CLASS I ANTIGEN TRANSCRIPT VARIANT 1-RELATED"/>
    <property type="match status" value="1"/>
</dbReference>
<dbReference type="FunFam" id="2.60.40.10:FF:000943">
    <property type="entry name" value="Classical MHC class I molecule, alpha-chain"/>
    <property type="match status" value="1"/>
</dbReference>
<protein>
    <recommendedName>
        <fullName evidence="4">Ig-like domain-containing protein</fullName>
    </recommendedName>
</protein>
<name>A0A3B5A5D6_9TELE</name>
<dbReference type="PANTHER" id="PTHR16675">
    <property type="entry name" value="MHC CLASS I-RELATED"/>
    <property type="match status" value="1"/>
</dbReference>
<dbReference type="GeneTree" id="ENSGT01120000271828"/>
<keyword evidence="3" id="KW-1133">Transmembrane helix</keyword>
<dbReference type="SUPFAM" id="SSF48726">
    <property type="entry name" value="Immunoglobulin"/>
    <property type="match status" value="1"/>
</dbReference>
<dbReference type="GO" id="GO:0005615">
    <property type="term" value="C:extracellular space"/>
    <property type="evidence" value="ECO:0007669"/>
    <property type="project" value="TreeGrafter"/>
</dbReference>
<dbReference type="AlphaFoldDB" id="A0A3B5A5D6"/>
<feature type="transmembrane region" description="Helical" evidence="3">
    <location>
        <begin position="260"/>
        <end position="282"/>
    </location>
</feature>
<keyword evidence="3" id="KW-0812">Transmembrane</keyword>
<dbReference type="GO" id="GO:0006955">
    <property type="term" value="P:immune response"/>
    <property type="evidence" value="ECO:0007669"/>
    <property type="project" value="TreeGrafter"/>
</dbReference>
<dbReference type="SMART" id="SM00407">
    <property type="entry name" value="IGc1"/>
    <property type="match status" value="1"/>
</dbReference>
<dbReference type="PROSITE" id="PS50835">
    <property type="entry name" value="IG_LIKE"/>
    <property type="match status" value="1"/>
</dbReference>
<dbReference type="GO" id="GO:0009897">
    <property type="term" value="C:external side of plasma membrane"/>
    <property type="evidence" value="ECO:0007669"/>
    <property type="project" value="TreeGrafter"/>
</dbReference>
<evidence type="ECO:0000256" key="1">
    <source>
        <dbReference type="ARBA" id="ARBA00023180"/>
    </source>
</evidence>
<evidence type="ECO:0000259" key="4">
    <source>
        <dbReference type="PROSITE" id="PS50835"/>
    </source>
</evidence>
<dbReference type="Pfam" id="PF00129">
    <property type="entry name" value="MHC_I"/>
    <property type="match status" value="1"/>
</dbReference>
<organism evidence="5">
    <name type="scientific">Stegastes partitus</name>
    <name type="common">bicolor damselfish</name>
    <dbReference type="NCBI Taxonomy" id="144197"/>
    <lineage>
        <taxon>Eukaryota</taxon>
        <taxon>Metazoa</taxon>
        <taxon>Chordata</taxon>
        <taxon>Craniata</taxon>
        <taxon>Vertebrata</taxon>
        <taxon>Euteleostomi</taxon>
        <taxon>Actinopterygii</taxon>
        <taxon>Neopterygii</taxon>
        <taxon>Teleostei</taxon>
        <taxon>Neoteleostei</taxon>
        <taxon>Acanthomorphata</taxon>
        <taxon>Ovalentaria</taxon>
        <taxon>Pomacentridae</taxon>
        <taxon>Stegastes</taxon>
    </lineage>
</organism>
<keyword evidence="3" id="KW-0472">Membrane</keyword>
<dbReference type="Gene3D" id="3.30.500.10">
    <property type="entry name" value="MHC class I-like antigen recognition-like"/>
    <property type="match status" value="1"/>
</dbReference>
<evidence type="ECO:0000256" key="3">
    <source>
        <dbReference type="SAM" id="Phobius"/>
    </source>
</evidence>
<dbReference type="STRING" id="144197.ENSSPAP00000008932"/>
<reference evidence="5" key="1">
    <citation type="submission" date="2023-09" db="UniProtKB">
        <authorList>
            <consortium name="Ensembl"/>
        </authorList>
    </citation>
    <scope>IDENTIFICATION</scope>
</reference>
<dbReference type="SUPFAM" id="SSF54452">
    <property type="entry name" value="MHC antigen-recognition domain"/>
    <property type="match status" value="1"/>
</dbReference>
<dbReference type="InterPro" id="IPR011162">
    <property type="entry name" value="MHC_I/II-like_Ag-recog"/>
</dbReference>
<feature type="domain" description="Ig-like" evidence="4">
    <location>
        <begin position="148"/>
        <end position="222"/>
    </location>
</feature>
<proteinExistence type="inferred from homology"/>
<dbReference type="InterPro" id="IPR001039">
    <property type="entry name" value="MHC_I_a_a1/a2"/>
</dbReference>
<dbReference type="InterPro" id="IPR003597">
    <property type="entry name" value="Ig_C1-set"/>
</dbReference>
<dbReference type="Pfam" id="PF07654">
    <property type="entry name" value="C1-set"/>
    <property type="match status" value="1"/>
</dbReference>
<dbReference type="InterPro" id="IPR013783">
    <property type="entry name" value="Ig-like_fold"/>
</dbReference>
<dbReference type="InterPro" id="IPR037055">
    <property type="entry name" value="MHC_I-like_Ag-recog_sf"/>
</dbReference>
<dbReference type="Gene3D" id="2.60.40.10">
    <property type="entry name" value="Immunoglobulins"/>
    <property type="match status" value="1"/>
</dbReference>
<dbReference type="InterPro" id="IPR011161">
    <property type="entry name" value="MHC_I-like_Ag-recog"/>
</dbReference>
<dbReference type="PRINTS" id="PR01638">
    <property type="entry name" value="MHCCLASSI"/>
</dbReference>
<accession>A0A3B5A5D6</accession>
<evidence type="ECO:0000313" key="5">
    <source>
        <dbReference type="Ensembl" id="ENSSPAP00000008932.1"/>
    </source>
</evidence>
<dbReference type="InterPro" id="IPR036179">
    <property type="entry name" value="Ig-like_dom_sf"/>
</dbReference>
<dbReference type="Ensembl" id="ENSSPAT00000009093.1">
    <property type="protein sequence ID" value="ENSSPAP00000008932.1"/>
    <property type="gene ID" value="ENSSPAG00000006363.1"/>
</dbReference>
<evidence type="ECO:0000256" key="2">
    <source>
        <dbReference type="RuleBase" id="RU004439"/>
    </source>
</evidence>
<dbReference type="InterPro" id="IPR050208">
    <property type="entry name" value="MHC_class-I_related"/>
</dbReference>
<sequence>TPPQCVSVFLQLTSSYSSFSSGHTLCVSGGSVCLWWTQEVDCVWISVFPSRLCVHIYQQMVGCEWDDETNEVNGYTQYGYDGDDFISFDLKTETWIAPKQQGVITKHKWDNDKADMSYTKNYLTQECVEWVKKYVNYGRSSLMRKDLPSVSLLQKTASSPVTCHATGFYPNRADLFWTKDGEELHEDVDKGERLPNHDGSFQMSVDLKVSSIAPEDWKRYHCVFQLSGVNDIKTKLDKTKILTNRGKTEIRGDEGNPLSMIIPIVVAAVVLAVIAVVGFVVYKKKKGEKTKHTFLSTF</sequence>
<dbReference type="InterPro" id="IPR007110">
    <property type="entry name" value="Ig-like_dom"/>
</dbReference>